<gene>
    <name evidence="2" type="ORF">SAMEA4412677_00407</name>
</gene>
<evidence type="ECO:0000256" key="1">
    <source>
        <dbReference type="SAM" id="Phobius"/>
    </source>
</evidence>
<organism evidence="2 3">
    <name type="scientific">Chryseobacterium taklimakanense</name>
    <dbReference type="NCBI Taxonomy" id="536441"/>
    <lineage>
        <taxon>Bacteria</taxon>
        <taxon>Pseudomonadati</taxon>
        <taxon>Bacteroidota</taxon>
        <taxon>Flavobacteriia</taxon>
        <taxon>Flavobacteriales</taxon>
        <taxon>Weeksellaceae</taxon>
        <taxon>Chryseobacterium group</taxon>
        <taxon>Chryseobacterium</taxon>
    </lineage>
</organism>
<dbReference type="RefSeq" id="WP_157727344.1">
    <property type="nucleotide sequence ID" value="NZ_LT906465.1"/>
</dbReference>
<dbReference type="KEGG" id="ctak:4412677_00407"/>
<dbReference type="Proteomes" id="UP000215196">
    <property type="component" value="Chromosome 1"/>
</dbReference>
<evidence type="ECO:0000313" key="3">
    <source>
        <dbReference type="Proteomes" id="UP000215196"/>
    </source>
</evidence>
<proteinExistence type="predicted"/>
<reference evidence="2 3" key="1">
    <citation type="submission" date="2017-06" db="EMBL/GenBank/DDBJ databases">
        <authorList>
            <consortium name="Pathogen Informatics"/>
        </authorList>
    </citation>
    <scope>NUCLEOTIDE SEQUENCE [LARGE SCALE GENOMIC DNA]</scope>
    <source>
        <strain evidence="2 3">NCTC13490</strain>
    </source>
</reference>
<keyword evidence="3" id="KW-1185">Reference proteome</keyword>
<name>A0A239WMC4_9FLAO</name>
<sequence>MDFSLRYYKTETLISFLVILVVGISSNIPIVEGFLIKHNLSFISLPSITLLISLIFLTMEKWLHLCPPIWKYFMKVPYIGGKYKGKINFVFIDSKGTENAGEKVCEMNIYQTPSKIKISSKFYYEKDDEKEKQTTYSESYVELLQEIANLTYLHFAYENGGVTINNEVPKATGFNTLKYDKEEKSLQGEYFSQRVASRNGNIYVKKI</sequence>
<keyword evidence="1" id="KW-1133">Transmembrane helix</keyword>
<accession>A0A239WMC4</accession>
<keyword evidence="1" id="KW-0812">Transmembrane</keyword>
<dbReference type="EMBL" id="LT906465">
    <property type="protein sequence ID" value="SNV35250.1"/>
    <property type="molecule type" value="Genomic_DNA"/>
</dbReference>
<feature type="transmembrane region" description="Helical" evidence="1">
    <location>
        <begin position="42"/>
        <end position="59"/>
    </location>
</feature>
<protein>
    <submittedName>
        <fullName evidence="2">Uncharacterized protein</fullName>
    </submittedName>
</protein>
<evidence type="ECO:0000313" key="2">
    <source>
        <dbReference type="EMBL" id="SNV35250.1"/>
    </source>
</evidence>
<feature type="transmembrane region" description="Helical" evidence="1">
    <location>
        <begin position="12"/>
        <end position="36"/>
    </location>
</feature>
<dbReference type="AlphaFoldDB" id="A0A239WMC4"/>
<keyword evidence="1" id="KW-0472">Membrane</keyword>